<dbReference type="GO" id="GO:0016616">
    <property type="term" value="F:oxidoreductase activity, acting on the CH-OH group of donors, NAD or NADP as acceptor"/>
    <property type="evidence" value="ECO:0007669"/>
    <property type="project" value="UniProtKB-ARBA"/>
</dbReference>
<dbReference type="PRINTS" id="PR00069">
    <property type="entry name" value="ALDKETRDTASE"/>
</dbReference>
<evidence type="ECO:0000256" key="5">
    <source>
        <dbReference type="PIRSR" id="PIRSR000097-2"/>
    </source>
</evidence>
<sequence length="292" mass="33732">MEKGTKLLSKFVILNNGVQIPQIGFGTYQISTPEPIQYALIAGYRLIDSAAGYRNEKMIGDQVKQFMKQSGVPRDQIYITSKISPDQMGITKSQQCIDNSLRSFDLNYIDLMLIHYPGTKGLKKNDPLNKQNRIETWRVLEEYVGKGLIKSIGVSNFTKTHLEQILEIAQVKPVINQIELHPLYVEKETINYCNKNQILVEAYSPLARYNEQLVKDQRIIDISQEINQSVSQTILKWHLEKNFIPLPKSVNFERINENIQLDGFDLNKEQIEVIDQLSEFQNKVCWDPRDVE</sequence>
<evidence type="ECO:0000259" key="7">
    <source>
        <dbReference type="Pfam" id="PF00248"/>
    </source>
</evidence>
<evidence type="ECO:0000313" key="8">
    <source>
        <dbReference type="EMBL" id="CDW91355.1"/>
    </source>
</evidence>
<evidence type="ECO:0000256" key="2">
    <source>
        <dbReference type="ARBA" id="ARBA00022857"/>
    </source>
</evidence>
<dbReference type="OrthoDB" id="416253at2759"/>
<evidence type="ECO:0000313" key="9">
    <source>
        <dbReference type="Proteomes" id="UP000039865"/>
    </source>
</evidence>
<dbReference type="PROSITE" id="PS00063">
    <property type="entry name" value="ALDOKETO_REDUCTASE_3"/>
    <property type="match status" value="1"/>
</dbReference>
<dbReference type="SUPFAM" id="SSF51430">
    <property type="entry name" value="NAD(P)-linked oxidoreductase"/>
    <property type="match status" value="1"/>
</dbReference>
<dbReference type="InterPro" id="IPR036812">
    <property type="entry name" value="NAD(P)_OxRdtase_dom_sf"/>
</dbReference>
<dbReference type="InParanoid" id="A0A078BA18"/>
<dbReference type="PROSITE" id="PS00062">
    <property type="entry name" value="ALDOKETO_REDUCTASE_2"/>
    <property type="match status" value="1"/>
</dbReference>
<dbReference type="Gene3D" id="3.20.20.100">
    <property type="entry name" value="NADP-dependent oxidoreductase domain"/>
    <property type="match status" value="1"/>
</dbReference>
<evidence type="ECO:0000256" key="3">
    <source>
        <dbReference type="ARBA" id="ARBA00023002"/>
    </source>
</evidence>
<keyword evidence="9" id="KW-1185">Reference proteome</keyword>
<dbReference type="InterPro" id="IPR020471">
    <property type="entry name" value="AKR"/>
</dbReference>
<dbReference type="InterPro" id="IPR018170">
    <property type="entry name" value="Aldo/ket_reductase_CS"/>
</dbReference>
<keyword evidence="3" id="KW-0560">Oxidoreductase</keyword>
<reference evidence="8 9" key="1">
    <citation type="submission" date="2014-06" db="EMBL/GenBank/DDBJ databases">
        <authorList>
            <person name="Swart Estienne"/>
        </authorList>
    </citation>
    <scope>NUCLEOTIDE SEQUENCE [LARGE SCALE GENOMIC DNA]</scope>
    <source>
        <strain evidence="8 9">130c</strain>
    </source>
</reference>
<dbReference type="PIRSF" id="PIRSF000097">
    <property type="entry name" value="AKR"/>
    <property type="match status" value="1"/>
</dbReference>
<evidence type="ECO:0000256" key="4">
    <source>
        <dbReference type="PIRSR" id="PIRSR000097-1"/>
    </source>
</evidence>
<feature type="domain" description="NADP-dependent oxidoreductase" evidence="7">
    <location>
        <begin position="34"/>
        <end position="278"/>
    </location>
</feature>
<dbReference type="Pfam" id="PF00248">
    <property type="entry name" value="Aldo_ket_red"/>
    <property type="match status" value="1"/>
</dbReference>
<evidence type="ECO:0000256" key="6">
    <source>
        <dbReference type="PIRSR" id="PIRSR000097-3"/>
    </source>
</evidence>
<dbReference type="PANTHER" id="PTHR43827:SF3">
    <property type="entry name" value="NADP-DEPENDENT OXIDOREDUCTASE DOMAIN-CONTAINING PROTEIN"/>
    <property type="match status" value="1"/>
</dbReference>
<gene>
    <name evidence="8" type="primary">Contig4364.g4668</name>
    <name evidence="8" type="ORF">STYLEM_20510</name>
</gene>
<dbReference type="AlphaFoldDB" id="A0A078BA18"/>
<comment type="similarity">
    <text evidence="1">Belongs to the aldo/keto reductase family.</text>
</comment>
<feature type="site" description="Lowers pKa of active site Tyr" evidence="6">
    <location>
        <position position="82"/>
    </location>
</feature>
<dbReference type="EMBL" id="CCKQ01019333">
    <property type="protein sequence ID" value="CDW91355.1"/>
    <property type="molecule type" value="Genomic_DNA"/>
</dbReference>
<feature type="binding site" evidence="5">
    <location>
        <position position="115"/>
    </location>
    <ligand>
        <name>substrate</name>
    </ligand>
</feature>
<proteinExistence type="inferred from homology"/>
<dbReference type="Proteomes" id="UP000039865">
    <property type="component" value="Unassembled WGS sequence"/>
</dbReference>
<evidence type="ECO:0000256" key="1">
    <source>
        <dbReference type="ARBA" id="ARBA00007905"/>
    </source>
</evidence>
<organism evidence="8 9">
    <name type="scientific">Stylonychia lemnae</name>
    <name type="common">Ciliate</name>
    <dbReference type="NCBI Taxonomy" id="5949"/>
    <lineage>
        <taxon>Eukaryota</taxon>
        <taxon>Sar</taxon>
        <taxon>Alveolata</taxon>
        <taxon>Ciliophora</taxon>
        <taxon>Intramacronucleata</taxon>
        <taxon>Spirotrichea</taxon>
        <taxon>Stichotrichia</taxon>
        <taxon>Sporadotrichida</taxon>
        <taxon>Oxytrichidae</taxon>
        <taxon>Stylonychinae</taxon>
        <taxon>Stylonychia</taxon>
    </lineage>
</organism>
<accession>A0A078BA18</accession>
<protein>
    <submittedName>
        <fullName evidence="8">-diketo-d-gluconic acid reductase</fullName>
    </submittedName>
</protein>
<feature type="active site" description="Proton donor" evidence="4">
    <location>
        <position position="53"/>
    </location>
</feature>
<dbReference type="OMA" id="YCLQKNW"/>
<dbReference type="PROSITE" id="PS00798">
    <property type="entry name" value="ALDOKETO_REDUCTASE_1"/>
    <property type="match status" value="1"/>
</dbReference>
<dbReference type="CDD" id="cd19071">
    <property type="entry name" value="AKR_AKR1-5-like"/>
    <property type="match status" value="1"/>
</dbReference>
<dbReference type="PANTHER" id="PTHR43827">
    <property type="entry name" value="2,5-DIKETO-D-GLUCONIC ACID REDUCTASE"/>
    <property type="match status" value="1"/>
</dbReference>
<dbReference type="FunFam" id="3.20.20.100:FF:000002">
    <property type="entry name" value="2,5-diketo-D-gluconic acid reductase A"/>
    <property type="match status" value="1"/>
</dbReference>
<keyword evidence="2" id="KW-0521">NADP</keyword>
<dbReference type="InterPro" id="IPR023210">
    <property type="entry name" value="NADP_OxRdtase_dom"/>
</dbReference>
<name>A0A078BA18_STYLE</name>